<dbReference type="InterPro" id="IPR028351">
    <property type="entry name" value="CyaE"/>
</dbReference>
<name>A0A845GPK5_9BURK</name>
<dbReference type="PANTHER" id="PTHR30026">
    <property type="entry name" value="OUTER MEMBRANE PROTEIN TOLC"/>
    <property type="match status" value="1"/>
</dbReference>
<proteinExistence type="inferred from homology"/>
<evidence type="ECO:0000256" key="6">
    <source>
        <dbReference type="ARBA" id="ARBA00023237"/>
    </source>
</evidence>
<protein>
    <recommendedName>
        <fullName evidence="7">Protein CyaE</fullName>
    </recommendedName>
</protein>
<gene>
    <name evidence="8" type="ORF">GTP90_15110</name>
</gene>
<dbReference type="InterPro" id="IPR051906">
    <property type="entry name" value="TolC-like"/>
</dbReference>
<dbReference type="RefSeq" id="WP_161084327.1">
    <property type="nucleotide sequence ID" value="NZ_WWCX01000023.1"/>
</dbReference>
<evidence type="ECO:0000256" key="5">
    <source>
        <dbReference type="ARBA" id="ARBA00023136"/>
    </source>
</evidence>
<reference evidence="8" key="1">
    <citation type="submission" date="2019-12" db="EMBL/GenBank/DDBJ databases">
        <title>Novel species isolated from a subtropical stream in China.</title>
        <authorList>
            <person name="Lu H."/>
        </authorList>
    </citation>
    <scope>NUCLEOTIDE SEQUENCE [LARGE SCALE GENOMIC DNA]</scope>
    <source>
        <strain evidence="8">FT81W</strain>
    </source>
</reference>
<sequence>MFSDFVSKNELPVDCGIAQKIPDILELVDAVKIAICNNKRIKGSWAAVEEQRAALEESKSSYLPTASVSVNKLRTHAQYPDHSSSSASSSGSTISGSLNWRVFDFGARDSTIKTSEQILVSAEFEHDSELQKIVSNTMQCFFDGQSAAAVLKAKIQDSRISSETLESAKRREISGVSSRSDTLQMATANAKANLELSRAKGNYGKAIGSLNYAMGVPLHSSYKLIDFEEMSLAPSAMASWIANENSNLVEWINKAELKHPAILAAKARFEAAQEKINVVKAEGNPTIDFSINYYQNGYPGQALSSTRSRVGTIGLTINFPIFDGFSRSFKVKQAIAQKERKDSEMRDISQSISAEVLRSYYDALSSLKNINETQVLLEAAQEAYTVSKRKYEKGVADVVEILNTQNSLVDAEEERVRAIAEWRSAQLRLIASSGILSFKSLNKIVINSADY</sequence>
<dbReference type="GO" id="GO:0031640">
    <property type="term" value="P:killing of cells of another organism"/>
    <property type="evidence" value="ECO:0007669"/>
    <property type="project" value="UniProtKB-KW"/>
</dbReference>
<evidence type="ECO:0000256" key="3">
    <source>
        <dbReference type="ARBA" id="ARBA00022452"/>
    </source>
</evidence>
<dbReference type="GO" id="GO:0015562">
    <property type="term" value="F:efflux transmembrane transporter activity"/>
    <property type="evidence" value="ECO:0007669"/>
    <property type="project" value="InterPro"/>
</dbReference>
<dbReference type="EMBL" id="WWCX01000023">
    <property type="protein sequence ID" value="MYM95196.1"/>
    <property type="molecule type" value="Genomic_DNA"/>
</dbReference>
<dbReference type="GO" id="GO:0015288">
    <property type="term" value="F:porin activity"/>
    <property type="evidence" value="ECO:0007669"/>
    <property type="project" value="TreeGrafter"/>
</dbReference>
<dbReference type="SUPFAM" id="SSF56954">
    <property type="entry name" value="Outer membrane efflux proteins (OEP)"/>
    <property type="match status" value="1"/>
</dbReference>
<evidence type="ECO:0000313" key="8">
    <source>
        <dbReference type="EMBL" id="MYM95196.1"/>
    </source>
</evidence>
<keyword evidence="7" id="KW-0204">Cytolysis</keyword>
<evidence type="ECO:0000256" key="7">
    <source>
        <dbReference type="PIRNR" id="PIRNR001892"/>
    </source>
</evidence>
<dbReference type="Pfam" id="PF02321">
    <property type="entry name" value="OEP"/>
    <property type="match status" value="2"/>
</dbReference>
<dbReference type="GO" id="GO:0009279">
    <property type="term" value="C:cell outer membrane"/>
    <property type="evidence" value="ECO:0007669"/>
    <property type="project" value="UniProtKB-SubCell"/>
</dbReference>
<comment type="caution">
    <text evidence="8">The sequence shown here is derived from an EMBL/GenBank/DDBJ whole genome shotgun (WGS) entry which is preliminary data.</text>
</comment>
<evidence type="ECO:0000256" key="1">
    <source>
        <dbReference type="ARBA" id="ARBA00007613"/>
    </source>
</evidence>
<dbReference type="PIRSF" id="PIRSF001892">
    <property type="entry name" value="CyaE"/>
    <property type="match status" value="1"/>
</dbReference>
<evidence type="ECO:0000256" key="4">
    <source>
        <dbReference type="ARBA" id="ARBA00022692"/>
    </source>
</evidence>
<keyword evidence="7" id="KW-0354">Hemolysis</keyword>
<keyword evidence="6 7" id="KW-0998">Cell outer membrane</keyword>
<accession>A0A845GPK5</accession>
<keyword evidence="3" id="KW-1134">Transmembrane beta strand</keyword>
<evidence type="ECO:0000313" key="9">
    <source>
        <dbReference type="Proteomes" id="UP000447355"/>
    </source>
</evidence>
<evidence type="ECO:0000256" key="2">
    <source>
        <dbReference type="ARBA" id="ARBA00022448"/>
    </source>
</evidence>
<organism evidence="8 9">
    <name type="scientific">Duganella vulcania</name>
    <dbReference type="NCBI Taxonomy" id="2692166"/>
    <lineage>
        <taxon>Bacteria</taxon>
        <taxon>Pseudomonadati</taxon>
        <taxon>Pseudomonadota</taxon>
        <taxon>Betaproteobacteria</taxon>
        <taxon>Burkholderiales</taxon>
        <taxon>Oxalobacteraceae</taxon>
        <taxon>Telluria group</taxon>
        <taxon>Duganella</taxon>
    </lineage>
</organism>
<comment type="function">
    <text evidence="7">CyaE is necessary for transport of calmodulin-sensitive adenylate cyclase-hemolysin (cyclolysin).</text>
</comment>
<comment type="subcellular location">
    <subcellularLocation>
        <location evidence="7">Cell outer membrane</location>
        <topology evidence="7">Peripheral membrane protein</topology>
    </subcellularLocation>
</comment>
<dbReference type="AlphaFoldDB" id="A0A845GPK5"/>
<keyword evidence="5 7" id="KW-0472">Membrane</keyword>
<keyword evidence="4" id="KW-0812">Transmembrane</keyword>
<comment type="similarity">
    <text evidence="1 7">Belongs to the outer membrane factor (OMF) (TC 1.B.17) family.</text>
</comment>
<keyword evidence="2 7" id="KW-0813">Transport</keyword>
<dbReference type="GO" id="GO:1990281">
    <property type="term" value="C:efflux pump complex"/>
    <property type="evidence" value="ECO:0007669"/>
    <property type="project" value="TreeGrafter"/>
</dbReference>
<dbReference type="PANTHER" id="PTHR30026:SF20">
    <property type="entry name" value="OUTER MEMBRANE PROTEIN TOLC"/>
    <property type="match status" value="1"/>
</dbReference>
<dbReference type="InterPro" id="IPR003423">
    <property type="entry name" value="OMP_efflux"/>
</dbReference>
<dbReference type="Proteomes" id="UP000447355">
    <property type="component" value="Unassembled WGS sequence"/>
</dbReference>
<dbReference type="Gene3D" id="1.20.1600.10">
    <property type="entry name" value="Outer membrane efflux proteins (OEP)"/>
    <property type="match status" value="1"/>
</dbReference>